<dbReference type="AlphaFoldDB" id="A0A8W8JFL3"/>
<sequence>MEVAFHICIVFLVIFGGNTVNADRCLTSSGIYYNGDTKVCCNGTLYDRNKDSKEEVGCCGDVIYNVLDKICCGPNSLRERHVQSGEDQKKEQICCGTNIFQVAFGMSCCGNNYTKSDGCCNQTTPFNRTHSRCVRDKVVPLGHDYCNGTLFNRQKQRCCEDSTLWNISSYNRGFRCCGSEVYDKRTKQCCRGSGERRIQPQNGLYDPSQELCCKNQVFPSFRRRQCCGKGTYDPAQQECCGGRAMTKGLQICCKGTIYTIDYKLHLRCCGNNVYYSTTHLCCKNGIKIEKTSPNHTNCCKRNATFYSCEKQEWEKADSVCGQVSFDKQSDLCCNNEIHRGAIKTGKRCCNPGTLAYDPRNQTCCYGEVTRKTESCSSPTSLPAPIRMDRQTSGICSLCSQSAPQRKRFINNTADVCRTNGYRLKIENLTKVSNLSSQLQISLLDVTVKANIYNSTYRPNKTEQHTLLIPSNCTNMDKFRKKTFLLLTDIVFHSSQNIVHLGDSDLIFPSGRKTEQIVKRRFKSCSSYIVRNIHKILSGQL</sequence>
<dbReference type="Pfam" id="PF24748">
    <property type="entry name" value="Galaxin_repeat"/>
    <property type="match status" value="2"/>
</dbReference>
<feature type="chain" id="PRO_5036501398" description="Galaxin-like repeats domain-containing protein" evidence="1">
    <location>
        <begin position="23"/>
        <end position="540"/>
    </location>
</feature>
<protein>
    <recommendedName>
        <fullName evidence="2">Galaxin-like repeats domain-containing protein</fullName>
    </recommendedName>
</protein>
<feature type="domain" description="Galaxin-like repeats" evidence="2">
    <location>
        <begin position="267"/>
        <end position="376"/>
    </location>
</feature>
<dbReference type="EnsemblMetazoa" id="G18200.1">
    <property type="protein sequence ID" value="G18200.1:cds"/>
    <property type="gene ID" value="G18200"/>
</dbReference>
<dbReference type="PANTHER" id="PTHR34490">
    <property type="entry name" value="PROTEIN CBG12054-RELATED"/>
    <property type="match status" value="1"/>
</dbReference>
<name>A0A8W8JFL3_MAGGI</name>
<dbReference type="InterPro" id="IPR055284">
    <property type="entry name" value="Galaxin-like"/>
</dbReference>
<evidence type="ECO:0000256" key="1">
    <source>
        <dbReference type="SAM" id="SignalP"/>
    </source>
</evidence>
<evidence type="ECO:0000259" key="2">
    <source>
        <dbReference type="Pfam" id="PF24748"/>
    </source>
</evidence>
<keyword evidence="4" id="KW-1185">Reference proteome</keyword>
<evidence type="ECO:0000313" key="3">
    <source>
        <dbReference type="EnsemblMetazoa" id="G18200.1:cds"/>
    </source>
</evidence>
<dbReference type="Proteomes" id="UP000005408">
    <property type="component" value="Unassembled WGS sequence"/>
</dbReference>
<reference evidence="3" key="1">
    <citation type="submission" date="2022-08" db="UniProtKB">
        <authorList>
            <consortium name="EnsemblMetazoa"/>
        </authorList>
    </citation>
    <scope>IDENTIFICATION</scope>
    <source>
        <strain evidence="3">05x7-T-G4-1.051#20</strain>
    </source>
</reference>
<accession>A0A8W8JFL3</accession>
<dbReference type="PANTHER" id="PTHR34490:SF3">
    <property type="entry name" value="GALAXIN-LIKE ISOFORM X2"/>
    <property type="match status" value="1"/>
</dbReference>
<keyword evidence="1" id="KW-0732">Signal</keyword>
<feature type="domain" description="Galaxin-like repeats" evidence="2">
    <location>
        <begin position="146"/>
        <end position="260"/>
    </location>
</feature>
<organism evidence="3 4">
    <name type="scientific">Magallana gigas</name>
    <name type="common">Pacific oyster</name>
    <name type="synonym">Crassostrea gigas</name>
    <dbReference type="NCBI Taxonomy" id="29159"/>
    <lineage>
        <taxon>Eukaryota</taxon>
        <taxon>Metazoa</taxon>
        <taxon>Spiralia</taxon>
        <taxon>Lophotrochozoa</taxon>
        <taxon>Mollusca</taxon>
        <taxon>Bivalvia</taxon>
        <taxon>Autobranchia</taxon>
        <taxon>Pteriomorphia</taxon>
        <taxon>Ostreida</taxon>
        <taxon>Ostreoidea</taxon>
        <taxon>Ostreidae</taxon>
        <taxon>Magallana</taxon>
    </lineage>
</organism>
<proteinExistence type="predicted"/>
<feature type="signal peptide" evidence="1">
    <location>
        <begin position="1"/>
        <end position="22"/>
    </location>
</feature>
<evidence type="ECO:0000313" key="4">
    <source>
        <dbReference type="Proteomes" id="UP000005408"/>
    </source>
</evidence>
<dbReference type="InterPro" id="IPR056601">
    <property type="entry name" value="Galaxin_dom"/>
</dbReference>